<name>A0ACB7RIV7_HYAAI</name>
<sequence>MPQRRIQEGRYQHIVYSEWLPWQLGPEVMAEYDLRVSDTGRTSYDDTLDATLSNEFSSAHFRYAHTNIPGAYWRVVHPRGNIQTQERRSHHKNWHHYKRCCAFSAHAETSAFFSSAMTDSCAMDHPLFGDHGVTHYLFRQPWLPYGQDLFATDIQRARDHGVRPYVDWVQLCQNISITGFADLSQVMPEETARLFEQVYE</sequence>
<keyword evidence="2" id="KW-1185">Reference proteome</keyword>
<proteinExistence type="predicted"/>
<gene>
    <name evidence="1" type="ORF">HPB50_015256</name>
</gene>
<protein>
    <submittedName>
        <fullName evidence="1">Uncharacterized protein</fullName>
    </submittedName>
</protein>
<reference evidence="1" key="1">
    <citation type="submission" date="2020-05" db="EMBL/GenBank/DDBJ databases">
        <title>Large-scale comparative analyses of tick genomes elucidate their genetic diversity and vector capacities.</title>
        <authorList>
            <person name="Jia N."/>
            <person name="Wang J."/>
            <person name="Shi W."/>
            <person name="Du L."/>
            <person name="Sun Y."/>
            <person name="Zhan W."/>
            <person name="Jiang J."/>
            <person name="Wang Q."/>
            <person name="Zhang B."/>
            <person name="Ji P."/>
            <person name="Sakyi L.B."/>
            <person name="Cui X."/>
            <person name="Yuan T."/>
            <person name="Jiang B."/>
            <person name="Yang W."/>
            <person name="Lam T.T.-Y."/>
            <person name="Chang Q."/>
            <person name="Ding S."/>
            <person name="Wang X."/>
            <person name="Zhu J."/>
            <person name="Ruan X."/>
            <person name="Zhao L."/>
            <person name="Wei J."/>
            <person name="Que T."/>
            <person name="Du C."/>
            <person name="Cheng J."/>
            <person name="Dai P."/>
            <person name="Han X."/>
            <person name="Huang E."/>
            <person name="Gao Y."/>
            <person name="Liu J."/>
            <person name="Shao H."/>
            <person name="Ye R."/>
            <person name="Li L."/>
            <person name="Wei W."/>
            <person name="Wang X."/>
            <person name="Wang C."/>
            <person name="Yang T."/>
            <person name="Huo Q."/>
            <person name="Li W."/>
            <person name="Guo W."/>
            <person name="Chen H."/>
            <person name="Zhou L."/>
            <person name="Ni X."/>
            <person name="Tian J."/>
            <person name="Zhou Y."/>
            <person name="Sheng Y."/>
            <person name="Liu T."/>
            <person name="Pan Y."/>
            <person name="Xia L."/>
            <person name="Li J."/>
            <person name="Zhao F."/>
            <person name="Cao W."/>
        </authorList>
    </citation>
    <scope>NUCLEOTIDE SEQUENCE</scope>
    <source>
        <strain evidence="1">Hyas-2018</strain>
    </source>
</reference>
<comment type="caution">
    <text evidence="1">The sequence shown here is derived from an EMBL/GenBank/DDBJ whole genome shotgun (WGS) entry which is preliminary data.</text>
</comment>
<organism evidence="1 2">
    <name type="scientific">Hyalomma asiaticum</name>
    <name type="common">Tick</name>
    <dbReference type="NCBI Taxonomy" id="266040"/>
    <lineage>
        <taxon>Eukaryota</taxon>
        <taxon>Metazoa</taxon>
        <taxon>Ecdysozoa</taxon>
        <taxon>Arthropoda</taxon>
        <taxon>Chelicerata</taxon>
        <taxon>Arachnida</taxon>
        <taxon>Acari</taxon>
        <taxon>Parasitiformes</taxon>
        <taxon>Ixodida</taxon>
        <taxon>Ixodoidea</taxon>
        <taxon>Ixodidae</taxon>
        <taxon>Hyalomminae</taxon>
        <taxon>Hyalomma</taxon>
    </lineage>
</organism>
<evidence type="ECO:0000313" key="1">
    <source>
        <dbReference type="EMBL" id="KAH6922516.1"/>
    </source>
</evidence>
<dbReference type="Proteomes" id="UP000821845">
    <property type="component" value="Chromosome 9"/>
</dbReference>
<dbReference type="EMBL" id="CM023489">
    <property type="protein sequence ID" value="KAH6922516.1"/>
    <property type="molecule type" value="Genomic_DNA"/>
</dbReference>
<evidence type="ECO:0000313" key="2">
    <source>
        <dbReference type="Proteomes" id="UP000821845"/>
    </source>
</evidence>
<accession>A0ACB7RIV7</accession>